<evidence type="ECO:0000313" key="18">
    <source>
        <dbReference type="RefSeq" id="XP_018019441.1"/>
    </source>
</evidence>
<dbReference type="GeneID" id="108675899"/>
<dbReference type="InterPro" id="IPR038765">
    <property type="entry name" value="Papain-like_cys_pep_sf"/>
</dbReference>
<evidence type="ECO:0000256" key="2">
    <source>
        <dbReference type="ARBA" id="ARBA00009326"/>
    </source>
</evidence>
<reference evidence="18" key="4">
    <citation type="submission" date="2025-04" db="UniProtKB">
        <authorList>
            <consortium name="RefSeq"/>
        </authorList>
    </citation>
    <scope>IDENTIFICATION</scope>
    <source>
        <tissue evidence="18">Whole organism</tissue>
    </source>
</reference>
<keyword evidence="17" id="KW-1185">Reference proteome</keyword>
<evidence type="ECO:0000256" key="9">
    <source>
        <dbReference type="PIRNR" id="PIRNR038120"/>
    </source>
</evidence>
<dbReference type="InterPro" id="IPR036959">
    <property type="entry name" value="Peptidase_C12_UCH_sf"/>
</dbReference>
<accession>A0A6A0H586</accession>
<evidence type="ECO:0000256" key="10">
    <source>
        <dbReference type="PIRSR" id="PIRSR038120-1"/>
    </source>
</evidence>
<feature type="active site" description="Proton donor" evidence="10 12">
    <location>
        <position position="165"/>
    </location>
</feature>
<dbReference type="FunFam" id="3.40.532.10:FF:000009">
    <property type="entry name" value="Ubiquitin carboxyl-terminal hydrolase"/>
    <property type="match status" value="1"/>
</dbReference>
<feature type="site" description="Transition state stabilizer" evidence="12">
    <location>
        <position position="83"/>
    </location>
</feature>
<dbReference type="CDD" id="cd09617">
    <property type="entry name" value="Peptidase_C12_UCH37_BAP1"/>
    <property type="match status" value="1"/>
</dbReference>
<evidence type="ECO:0000256" key="4">
    <source>
        <dbReference type="ARBA" id="ARBA00022786"/>
    </source>
</evidence>
<dbReference type="InterPro" id="IPR017390">
    <property type="entry name" value="Ubiquitinyl_hydrolase_UCH37"/>
</dbReference>
<gene>
    <name evidence="18" type="primary">LOC108675899</name>
    <name evidence="16" type="ORF">HAZT_HAZT010413</name>
</gene>
<dbReference type="InterPro" id="IPR041507">
    <property type="entry name" value="UCH_C"/>
</dbReference>
<dbReference type="GO" id="GO:0005737">
    <property type="term" value="C:cytoplasm"/>
    <property type="evidence" value="ECO:0007669"/>
    <property type="project" value="TreeGrafter"/>
</dbReference>
<organism evidence="16">
    <name type="scientific">Hyalella azteca</name>
    <name type="common">Amphipod</name>
    <dbReference type="NCBI Taxonomy" id="294128"/>
    <lineage>
        <taxon>Eukaryota</taxon>
        <taxon>Metazoa</taxon>
        <taxon>Ecdysozoa</taxon>
        <taxon>Arthropoda</taxon>
        <taxon>Crustacea</taxon>
        <taxon>Multicrustacea</taxon>
        <taxon>Malacostraca</taxon>
        <taxon>Eumalacostraca</taxon>
        <taxon>Peracarida</taxon>
        <taxon>Amphipoda</taxon>
        <taxon>Senticaudata</taxon>
        <taxon>Talitrida</taxon>
        <taxon>Talitroidea</taxon>
        <taxon>Hyalellidae</taxon>
        <taxon>Hyalella</taxon>
    </lineage>
</organism>
<dbReference type="EC" id="3.4.19.12" evidence="9 13"/>
<name>A0A6A0H586_HYAAZ</name>
<dbReference type="KEGG" id="hazt:108675899"/>
<sequence>MSEAGNWCLIESDPGVFTDLIQKFGVDGVQVEEIWSLDDDAFANLKPVHGLIFLFKWQKLETQPESTSSVLLNPPSTLFFAKQVINNACATQAVLSVLLNTSHEDLKLGSTLSEFKEFTAAFDPNLKGLALSNCDIIRNVHNSFARQTLFEFDQSAATKDDDIFHFISYVPHGGRLYELDGLQEGPIDLGEISEGQDWLNKVQPIIQQRMLQYSSGEIHFNLMALVSDKKMMLEREINKLEGVAGSEAKLAELRQAIMDEESKRARWREENIRRRHNYLPLIVNMLQMLAKENKLLPIYNAAKKKALEAKKFKPAKGKAA</sequence>
<dbReference type="GO" id="GO:0004843">
    <property type="term" value="F:cysteine-type deubiquitinase activity"/>
    <property type="evidence" value="ECO:0007669"/>
    <property type="project" value="UniProtKB-UniRule"/>
</dbReference>
<comment type="similarity">
    <text evidence="2 9 12 13">Belongs to the peptidase C12 family.</text>
</comment>
<dbReference type="PROSITE" id="PS52048">
    <property type="entry name" value="UCH_DOMAIN"/>
    <property type="match status" value="1"/>
</dbReference>
<evidence type="ECO:0000256" key="8">
    <source>
        <dbReference type="ARBA" id="ARBA00049710"/>
    </source>
</evidence>
<keyword evidence="14" id="KW-0175">Coiled coil</keyword>
<dbReference type="PROSITE" id="PS52049">
    <property type="entry name" value="ULD"/>
    <property type="match status" value="1"/>
</dbReference>
<keyword evidence="5 9" id="KW-0378">Hydrolase</keyword>
<dbReference type="EMBL" id="JQDR03006498">
    <property type="protein sequence ID" value="KAA0200156.1"/>
    <property type="molecule type" value="Genomic_DNA"/>
</dbReference>
<feature type="domain" description="UCH catalytic" evidence="15">
    <location>
        <begin position="6"/>
        <end position="227"/>
    </location>
</feature>
<evidence type="ECO:0000256" key="14">
    <source>
        <dbReference type="SAM" id="Coils"/>
    </source>
</evidence>
<comment type="subunit">
    <text evidence="8">Catalytic component of the polycomb repressive deubiquitinase (PR-DUB) complex, at least composed of caly/calypso, Asx and sba (MBD5/6 homolog). The PR-DUB complex associates with nucleosomes to mediate deubiquitination of histone H2AK118ub1 substrates; the association requires the positively charged C-terminal tail of caly, probably due to direct binding of DNA. Interacts (via ULD domain) with Asx (via DEUBAD domain); the interaction produces a stable heterodimer with a composite binding site for ubiquitin. Homodimerizes (via coiled-coil hinge-region between the UCH and ULD domains) to mediate assembly of 2 copies of the caly-Asx heterodimer into a bisymmetric tetramer; dimerization enhances PR-DUB association with nucleosomes.</text>
</comment>
<evidence type="ECO:0000256" key="12">
    <source>
        <dbReference type="PROSITE-ProRule" id="PRU01393"/>
    </source>
</evidence>
<dbReference type="Pfam" id="PF18031">
    <property type="entry name" value="UCH_C"/>
    <property type="match status" value="1"/>
</dbReference>
<evidence type="ECO:0000256" key="6">
    <source>
        <dbReference type="ARBA" id="ARBA00022807"/>
    </source>
</evidence>
<dbReference type="AlphaFoldDB" id="A0A6A0H586"/>
<reference evidence="16" key="2">
    <citation type="journal article" date="2018" name="Environ. Sci. Technol.">
        <title>The Toxicogenome of Hyalella azteca: A Model for Sediment Ecotoxicology and Evolutionary Toxicology.</title>
        <authorList>
            <person name="Poynton H.C."/>
            <person name="Hasenbein S."/>
            <person name="Benoit J.B."/>
            <person name="Sepulveda M.S."/>
            <person name="Poelchau M.F."/>
            <person name="Hughes D.S.T."/>
            <person name="Murali S.C."/>
            <person name="Chen S."/>
            <person name="Glastad K.M."/>
            <person name="Goodisman M.A.D."/>
            <person name="Werren J.H."/>
            <person name="Vineis J.H."/>
            <person name="Bowen J.L."/>
            <person name="Friedrich M."/>
            <person name="Jones J."/>
            <person name="Robertson H.M."/>
            <person name="Feyereisen R."/>
            <person name="Mechler-Hickson A."/>
            <person name="Mathers N."/>
            <person name="Lee C.E."/>
            <person name="Colbourne J.K."/>
            <person name="Biales A."/>
            <person name="Johnston J.S."/>
            <person name="Wellborn G.A."/>
            <person name="Rosendale A.J."/>
            <person name="Cridge A.G."/>
            <person name="Munoz-Torres M.C."/>
            <person name="Bain P.A."/>
            <person name="Manny A.R."/>
            <person name="Major K.M."/>
            <person name="Lambert F.N."/>
            <person name="Vulpe C.D."/>
            <person name="Tuck P."/>
            <person name="Blalock B.J."/>
            <person name="Lin Y.Y."/>
            <person name="Smith M.E."/>
            <person name="Ochoa-Acuna H."/>
            <person name="Chen M.M."/>
            <person name="Childers C.P."/>
            <person name="Qu J."/>
            <person name="Dugan S."/>
            <person name="Lee S.L."/>
            <person name="Chao H."/>
            <person name="Dinh H."/>
            <person name="Han Y."/>
            <person name="Doddapaneni H."/>
            <person name="Worley K.C."/>
            <person name="Muzny D.M."/>
            <person name="Gibbs R.A."/>
            <person name="Richards S."/>
        </authorList>
    </citation>
    <scope>NUCLEOTIDE SEQUENCE</scope>
    <source>
        <strain evidence="16">HAZT.00-mixed</strain>
        <tissue evidence="16">Whole organism</tissue>
    </source>
</reference>
<keyword evidence="6 9" id="KW-0788">Thiol protease</keyword>
<keyword evidence="4 9" id="KW-0833">Ubl conjugation pathway</keyword>
<dbReference type="GO" id="GO:0006511">
    <property type="term" value="P:ubiquitin-dependent protein catabolic process"/>
    <property type="evidence" value="ECO:0007669"/>
    <property type="project" value="UniProtKB-UniRule"/>
</dbReference>
<proteinExistence type="inferred from homology"/>
<comment type="catalytic activity">
    <reaction evidence="1 9 12 13">
        <text>Thiol-dependent hydrolysis of ester, thioester, amide, peptide and isopeptide bonds formed by the C-terminal Gly of ubiquitin (a 76-residue protein attached to proteins as an intracellular targeting signal).</text>
        <dbReference type="EC" id="3.4.19.12"/>
    </reaction>
</comment>
<dbReference type="OMA" id="YIQYEIQ"/>
<evidence type="ECO:0000256" key="11">
    <source>
        <dbReference type="PIRSR" id="PIRSR038120-2"/>
    </source>
</evidence>
<feature type="active site" description="Nucleophile" evidence="10 12">
    <location>
        <position position="89"/>
    </location>
</feature>
<dbReference type="RefSeq" id="XP_018019441.1">
    <property type="nucleotide sequence ID" value="XM_018163952.2"/>
</dbReference>
<dbReference type="PRINTS" id="PR00707">
    <property type="entry name" value="UBCTHYDRLASE"/>
</dbReference>
<evidence type="ECO:0000256" key="1">
    <source>
        <dbReference type="ARBA" id="ARBA00000707"/>
    </source>
</evidence>
<feature type="coiled-coil region" evidence="14">
    <location>
        <begin position="243"/>
        <end position="270"/>
    </location>
</feature>
<evidence type="ECO:0000256" key="5">
    <source>
        <dbReference type="ARBA" id="ARBA00022801"/>
    </source>
</evidence>
<dbReference type="Proteomes" id="UP000711488">
    <property type="component" value="Unassembled WGS sequence"/>
</dbReference>
<dbReference type="PANTHER" id="PTHR10589:SF16">
    <property type="entry name" value="UBIQUITIN CARBOXYL-TERMINAL HYDROLASE ISOZYME L5"/>
    <property type="match status" value="1"/>
</dbReference>
<dbReference type="CTD" id="39102"/>
<reference evidence="16" key="1">
    <citation type="submission" date="2014-08" db="EMBL/GenBank/DDBJ databases">
        <authorList>
            <person name="Murali S."/>
            <person name="Richards S."/>
            <person name="Bandaranaike D."/>
            <person name="Bellair M."/>
            <person name="Blankenburg K."/>
            <person name="Chao H."/>
            <person name="Dinh H."/>
            <person name="Doddapaneni H."/>
            <person name="Dugan-Rocha S."/>
            <person name="Elkadiri S."/>
            <person name="Gnanaolivu R."/>
            <person name="Hughes D."/>
            <person name="Lee S."/>
            <person name="Li M."/>
            <person name="Ming W."/>
            <person name="Munidasa M."/>
            <person name="Muniz J."/>
            <person name="Nguyen L."/>
            <person name="Osuji N."/>
            <person name="Pu L.-L."/>
            <person name="Puazo M."/>
            <person name="Skinner E."/>
            <person name="Qu C."/>
            <person name="Quiroz J."/>
            <person name="Raj R."/>
            <person name="Weissenberger G."/>
            <person name="Xin Y."/>
            <person name="Zou X."/>
            <person name="Han Y."/>
            <person name="Worley K."/>
            <person name="Muzny D."/>
            <person name="Gibbs R."/>
        </authorList>
    </citation>
    <scope>NUCLEOTIDE SEQUENCE</scope>
    <source>
        <strain evidence="16">HAZT.00-mixed</strain>
        <tissue evidence="16">Whole organism</tissue>
    </source>
</reference>
<dbReference type="PIRSF" id="PIRSF038120">
    <property type="entry name" value="Ubiquitinyl_hydrolase_UCH37"/>
    <property type="match status" value="1"/>
</dbReference>
<dbReference type="PANTHER" id="PTHR10589">
    <property type="entry name" value="UBIQUITIN CARBOXYL-TERMINAL HYDROLASE"/>
    <property type="match status" value="1"/>
</dbReference>
<dbReference type="SUPFAM" id="SSF54001">
    <property type="entry name" value="Cysteine proteinases"/>
    <property type="match status" value="1"/>
</dbReference>
<feature type="site" description="Important for enzyme activity" evidence="11 12">
    <location>
        <position position="180"/>
    </location>
</feature>
<dbReference type="Proteomes" id="UP000694843">
    <property type="component" value="Unplaced"/>
</dbReference>
<evidence type="ECO:0000256" key="7">
    <source>
        <dbReference type="ARBA" id="ARBA00046227"/>
    </source>
</evidence>
<dbReference type="OrthoDB" id="1924260at2759"/>
<protein>
    <recommendedName>
        <fullName evidence="9 13">Ubiquitin carboxyl-terminal hydrolase</fullName>
        <ecNumber evidence="9 13">3.4.19.12</ecNumber>
    </recommendedName>
</protein>
<evidence type="ECO:0000259" key="15">
    <source>
        <dbReference type="PROSITE" id="PS52048"/>
    </source>
</evidence>
<dbReference type="GO" id="GO:0016579">
    <property type="term" value="P:protein deubiquitination"/>
    <property type="evidence" value="ECO:0007669"/>
    <property type="project" value="InterPro"/>
</dbReference>
<reference evidence="16" key="3">
    <citation type="submission" date="2019-06" db="EMBL/GenBank/DDBJ databases">
        <authorList>
            <person name="Poynton C."/>
            <person name="Hasenbein S."/>
            <person name="Benoit J.B."/>
            <person name="Sepulveda M.S."/>
            <person name="Poelchau M.F."/>
            <person name="Murali S.C."/>
            <person name="Chen S."/>
            <person name="Glastad K.M."/>
            <person name="Werren J.H."/>
            <person name="Vineis J.H."/>
            <person name="Bowen J.L."/>
            <person name="Friedrich M."/>
            <person name="Jones J."/>
            <person name="Robertson H.M."/>
            <person name="Feyereisen R."/>
            <person name="Mechler-Hickson A."/>
            <person name="Mathers N."/>
            <person name="Lee C.E."/>
            <person name="Colbourne J.K."/>
            <person name="Biales A."/>
            <person name="Johnston J.S."/>
            <person name="Wellborn G.A."/>
            <person name="Rosendale A.J."/>
            <person name="Cridge A.G."/>
            <person name="Munoz-Torres M.C."/>
            <person name="Bain P.A."/>
            <person name="Manny A.R."/>
            <person name="Major K.M."/>
            <person name="Lambert F.N."/>
            <person name="Vulpe C.D."/>
            <person name="Tuck P."/>
            <person name="Blalock B.J."/>
            <person name="Lin Y.-Y."/>
            <person name="Smith M.E."/>
            <person name="Ochoa-Acuna H."/>
            <person name="Chen M.-J.M."/>
            <person name="Childers C.P."/>
            <person name="Qu J."/>
            <person name="Dugan S."/>
            <person name="Lee S.L."/>
            <person name="Chao H."/>
            <person name="Dinh H."/>
            <person name="Han Y."/>
            <person name="Doddapaneni H."/>
            <person name="Worley K.C."/>
            <person name="Muzny D.M."/>
            <person name="Gibbs R.A."/>
            <person name="Richards S."/>
        </authorList>
    </citation>
    <scope>NUCLEOTIDE SEQUENCE</scope>
    <source>
        <strain evidence="16">HAZT.00-mixed</strain>
        <tissue evidence="16">Whole organism</tissue>
    </source>
</reference>
<evidence type="ECO:0000313" key="17">
    <source>
        <dbReference type="Proteomes" id="UP000694843"/>
    </source>
</evidence>
<evidence type="ECO:0000256" key="13">
    <source>
        <dbReference type="RuleBase" id="RU361215"/>
    </source>
</evidence>
<evidence type="ECO:0000313" key="16">
    <source>
        <dbReference type="EMBL" id="KAA0200156.1"/>
    </source>
</evidence>
<dbReference type="Pfam" id="PF01088">
    <property type="entry name" value="Peptidase_C12"/>
    <property type="match status" value="1"/>
</dbReference>
<evidence type="ECO:0000256" key="3">
    <source>
        <dbReference type="ARBA" id="ARBA00022670"/>
    </source>
</evidence>
<keyword evidence="3 9" id="KW-0645">Protease</keyword>
<dbReference type="Gene3D" id="3.40.532.10">
    <property type="entry name" value="Peptidase C12, ubiquitin carboxyl-terminal hydrolase"/>
    <property type="match status" value="1"/>
</dbReference>
<dbReference type="InterPro" id="IPR001578">
    <property type="entry name" value="Peptidase_C12_UCH"/>
</dbReference>
<comment type="function">
    <text evidence="7">Catalytic component of the polycomb repressive deubiquitinase (PR-DUB) complex, a complex that specifically mediates deubiquitination of histone H2A monoubiquitinated at 'Lys-119' (H2AK118ub1). Mediates bisymmetric organization of the PR-DUB complex and is involved in association with nucleosomes to mediate deubiquitination. Does not deubiquitinate monoubiquitinated histone H2B. Required to maintain the transcriptionally repressive state of homeotic genes throughout development. The PR-DUB complex has weak or no activity toward 'Lys-48'- and 'Lys-63'-linked polyubiquitin chains. Polycomb group (PcG) protein.</text>
</comment>